<dbReference type="SUPFAM" id="SSF48452">
    <property type="entry name" value="TPR-like"/>
    <property type="match status" value="1"/>
</dbReference>
<evidence type="ECO:0000313" key="14">
    <source>
        <dbReference type="EMBL" id="TDA77170.1"/>
    </source>
</evidence>
<keyword evidence="4" id="KW-0472">Membrane</keyword>
<reference evidence="12" key="4">
    <citation type="submission" date="2021-06" db="EMBL/GenBank/DDBJ databases">
        <title>Collection of gut derived symbiotic bacterial strains cultured from healthy donors.</title>
        <authorList>
            <person name="Lin H."/>
            <person name="Littmann E."/>
            <person name="Pamer E.G."/>
        </authorList>
    </citation>
    <scope>NUCLEOTIDE SEQUENCE</scope>
    <source>
        <strain evidence="12">MSK.5.10</strain>
    </source>
</reference>
<evidence type="ECO:0000256" key="5">
    <source>
        <dbReference type="ARBA" id="ARBA00023237"/>
    </source>
</evidence>
<evidence type="ECO:0000313" key="17">
    <source>
        <dbReference type="Proteomes" id="UP000441162"/>
    </source>
</evidence>
<dbReference type="GeneID" id="93445818"/>
<organism evidence="9 16">
    <name type="scientific">Phocaeicola dorei</name>
    <dbReference type="NCBI Taxonomy" id="357276"/>
    <lineage>
        <taxon>Bacteria</taxon>
        <taxon>Pseudomonadati</taxon>
        <taxon>Bacteroidota</taxon>
        <taxon>Bacteroidia</taxon>
        <taxon>Bacteroidales</taxon>
        <taxon>Bacteroidaceae</taxon>
        <taxon>Phocaeicola</taxon>
    </lineage>
</organism>
<dbReference type="Proteomes" id="UP000481616">
    <property type="component" value="Unassembled WGS sequence"/>
</dbReference>
<evidence type="ECO:0000259" key="6">
    <source>
        <dbReference type="Pfam" id="PF07980"/>
    </source>
</evidence>
<evidence type="ECO:0000256" key="1">
    <source>
        <dbReference type="ARBA" id="ARBA00004442"/>
    </source>
</evidence>
<dbReference type="GO" id="GO:0009279">
    <property type="term" value="C:cell outer membrane"/>
    <property type="evidence" value="ECO:0007669"/>
    <property type="project" value="UniProtKB-SubCell"/>
</dbReference>
<dbReference type="Pfam" id="PF07980">
    <property type="entry name" value="SusD_RagB"/>
    <property type="match status" value="1"/>
</dbReference>
<feature type="domain" description="SusD-like N-terminal" evidence="7">
    <location>
        <begin position="91"/>
        <end position="227"/>
    </location>
</feature>
<gene>
    <name evidence="8" type="ORF">CE91St7_23630</name>
    <name evidence="14" type="ORF">E1I98_12905</name>
    <name evidence="11" type="ORF">F2Y51_18500</name>
    <name evidence="10" type="ORF">F2Y58_00010</name>
    <name evidence="9" type="ORF">F2Y61_03165</name>
    <name evidence="13" type="ORF">GKD17_03880</name>
    <name evidence="12" type="ORF">KSU80_04045</name>
</gene>
<reference evidence="8" key="5">
    <citation type="submission" date="2022-01" db="EMBL/GenBank/DDBJ databases">
        <title>Novel bile acid biosynthetic pathways are enriched in the microbiome of centenarians.</title>
        <authorList>
            <person name="Sato Y."/>
            <person name="Atarashi K."/>
            <person name="Plichta R.D."/>
            <person name="Arai Y."/>
            <person name="Sasajima S."/>
            <person name="Kearney M.S."/>
            <person name="Suda W."/>
            <person name="Takeshita K."/>
            <person name="Sasaki T."/>
            <person name="Okamoto S."/>
            <person name="Skelly N.A."/>
            <person name="Okamura Y."/>
            <person name="Vlamakis H."/>
            <person name="Li Y."/>
            <person name="Tanoue T."/>
            <person name="Takei H."/>
            <person name="Nittono H."/>
            <person name="Narushima S."/>
            <person name="Irie J."/>
            <person name="Itoh H."/>
            <person name="Moriya K."/>
            <person name="Sugiura Y."/>
            <person name="Suematsu M."/>
            <person name="Moritoki N."/>
            <person name="Shibata S."/>
            <person name="Littman R.D."/>
            <person name="Fischbach A.M."/>
            <person name="Uwamino Y."/>
            <person name="Inoue T."/>
            <person name="Honda A."/>
            <person name="Hattori M."/>
            <person name="Murai T."/>
            <person name="Xavier J.R."/>
            <person name="Hirose N."/>
            <person name="Honda K."/>
        </authorList>
    </citation>
    <scope>NUCLEOTIDE SEQUENCE</scope>
    <source>
        <strain evidence="8">CE91-St7</strain>
    </source>
</reference>
<evidence type="ECO:0000313" key="10">
    <source>
        <dbReference type="EMBL" id="KAA5400598.1"/>
    </source>
</evidence>
<dbReference type="Gene3D" id="1.25.40.390">
    <property type="match status" value="1"/>
</dbReference>
<comment type="similarity">
    <text evidence="2">Belongs to the SusD family.</text>
</comment>
<dbReference type="InterPro" id="IPR033985">
    <property type="entry name" value="SusD-like_N"/>
</dbReference>
<proteinExistence type="inferred from homology"/>
<keyword evidence="5" id="KW-0998">Cell outer membrane</keyword>
<reference evidence="13 19" key="3">
    <citation type="submission" date="2019-11" db="EMBL/GenBank/DDBJ databases">
        <title>Complete genome sequence of Bacteroides dorei DSM 17855.</title>
        <authorList>
            <person name="Russell J.T."/>
        </authorList>
    </citation>
    <scope>NUCLEOTIDE SEQUENCE [LARGE SCALE GENOMIC DNA]</scope>
    <source>
        <strain evidence="13 19">DSM 17855</strain>
    </source>
</reference>
<evidence type="ECO:0000256" key="3">
    <source>
        <dbReference type="ARBA" id="ARBA00022729"/>
    </source>
</evidence>
<dbReference type="RefSeq" id="WP_007836714.1">
    <property type="nucleotide sequence ID" value="NZ_BAABYF010000001.1"/>
</dbReference>
<dbReference type="EMBL" id="VVZB01000001">
    <property type="protein sequence ID" value="KAA5386820.1"/>
    <property type="molecule type" value="Genomic_DNA"/>
</dbReference>
<dbReference type="Proteomes" id="UP000347681">
    <property type="component" value="Unassembled WGS sequence"/>
</dbReference>
<protein>
    <submittedName>
        <fullName evidence="9">RagB/SusD family nutrient uptake outer membrane protein</fullName>
    </submittedName>
</protein>
<evidence type="ECO:0000313" key="16">
    <source>
        <dbReference type="Proteomes" id="UP000347681"/>
    </source>
</evidence>
<evidence type="ECO:0000313" key="19">
    <source>
        <dbReference type="Proteomes" id="UP000500949"/>
    </source>
</evidence>
<evidence type="ECO:0000313" key="15">
    <source>
        <dbReference type="Proteomes" id="UP000294527"/>
    </source>
</evidence>
<dbReference type="EMBL" id="VVZA01000021">
    <property type="protein sequence ID" value="KAA5402597.1"/>
    <property type="molecule type" value="Genomic_DNA"/>
</dbReference>
<dbReference type="Proteomes" id="UP001055104">
    <property type="component" value="Unassembled WGS sequence"/>
</dbReference>
<dbReference type="EMBL" id="CP046176">
    <property type="protein sequence ID" value="QJR75579.1"/>
    <property type="molecule type" value="Genomic_DNA"/>
</dbReference>
<comment type="subcellular location">
    <subcellularLocation>
        <location evidence="1">Cell outer membrane</location>
    </subcellularLocation>
</comment>
<dbReference type="AlphaFoldDB" id="A0A4R4I5J9"/>
<evidence type="ECO:0000313" key="12">
    <source>
        <dbReference type="EMBL" id="MBV3122357.1"/>
    </source>
</evidence>
<dbReference type="Pfam" id="PF14322">
    <property type="entry name" value="SusD-like_3"/>
    <property type="match status" value="1"/>
</dbReference>
<evidence type="ECO:0000256" key="2">
    <source>
        <dbReference type="ARBA" id="ARBA00006275"/>
    </source>
</evidence>
<evidence type="ECO:0000313" key="13">
    <source>
        <dbReference type="EMBL" id="QJR75579.1"/>
    </source>
</evidence>
<dbReference type="Proteomes" id="UP000441162">
    <property type="component" value="Unassembled WGS sequence"/>
</dbReference>
<evidence type="ECO:0000259" key="7">
    <source>
        <dbReference type="Pfam" id="PF14322"/>
    </source>
</evidence>
<keyword evidence="3" id="KW-0732">Signal</keyword>
<name>A0A4R4I5J9_9BACT</name>
<dbReference type="KEGG" id="bdo:EL88_03105"/>
<dbReference type="InterPro" id="IPR012944">
    <property type="entry name" value="SusD_RagB_dom"/>
</dbReference>
<dbReference type="InterPro" id="IPR011990">
    <property type="entry name" value="TPR-like_helical_dom_sf"/>
</dbReference>
<evidence type="ECO:0000313" key="18">
    <source>
        <dbReference type="Proteomes" id="UP000481616"/>
    </source>
</evidence>
<dbReference type="EMBL" id="JAHOAX010000003">
    <property type="protein sequence ID" value="MBV3122357.1"/>
    <property type="molecule type" value="Genomic_DNA"/>
</dbReference>
<dbReference type="EMBL" id="SLTU01000001">
    <property type="protein sequence ID" value="TDA77170.1"/>
    <property type="molecule type" value="Genomic_DNA"/>
</dbReference>
<dbReference type="EMBL" id="VVYY01000001">
    <property type="protein sequence ID" value="KAA5400598.1"/>
    <property type="molecule type" value="Genomic_DNA"/>
</dbReference>
<reference evidence="16 17" key="1">
    <citation type="journal article" date="2019" name="Nat. Med.">
        <title>A library of human gut bacterial isolates paired with longitudinal multiomics data enables mechanistic microbiome research.</title>
        <authorList>
            <person name="Poyet M."/>
            <person name="Groussin M."/>
            <person name="Gibbons S.M."/>
            <person name="Avila-Pacheco J."/>
            <person name="Jiang X."/>
            <person name="Kearney S.M."/>
            <person name="Perrotta A.R."/>
            <person name="Berdy B."/>
            <person name="Zhao S."/>
            <person name="Lieberman T.D."/>
            <person name="Swanson P.K."/>
            <person name="Smith M."/>
            <person name="Roesemann S."/>
            <person name="Alexander J.E."/>
            <person name="Rich S.A."/>
            <person name="Livny J."/>
            <person name="Vlamakis H."/>
            <person name="Clish C."/>
            <person name="Bullock K."/>
            <person name="Deik A."/>
            <person name="Scott J."/>
            <person name="Pierce K.A."/>
            <person name="Xavier R.J."/>
            <person name="Alm E.J."/>
        </authorList>
    </citation>
    <scope>NUCLEOTIDE SEQUENCE [LARGE SCALE GENOMIC DNA]</scope>
    <source>
        <strain evidence="10 18">BIOML-A1</strain>
        <strain evidence="11 17">BIOML-A4</strain>
        <strain evidence="9 16">BIOML-A5</strain>
    </source>
</reference>
<dbReference type="PROSITE" id="PS51257">
    <property type="entry name" value="PROKAR_LIPOPROTEIN"/>
    <property type="match status" value="1"/>
</dbReference>
<evidence type="ECO:0000313" key="8">
    <source>
        <dbReference type="EMBL" id="GKH81479.1"/>
    </source>
</evidence>
<sequence>MKTINKIVGIVTSISLAGIMSCCSNDLTEKVYSSITQDSYEYTVKDFKSVVSSVYSPLRGVFSHTGFWTANEVTGDAIVSPPTATGWYDGGQYMHFHYHDWNSELANIKEFWDWMYRGALFANYSIELIESGKVPAPSLEAKEQGIMELRAARAFYYWLICDNFGDAPLVITTSDEMPEKSSRKEIFDFIVKELIEVIPYLSEEQGGAMYGRFNKWAAKTLLANVYLNAEVYTGTAHWEDCIVQCNDIINNSPCMLSQNFKDSFRSSGVESSKEIILAVPYDKIIATGNDMHMRSWQAQLKDKFNLEATPWGSGTTMAITQFADTYDEDDSRIDDTWLRGAQYSSNGEILKGIYDNIGEDFIIVKEIPDASYVKEFEGWRMNKFEVAPQTPSSSDTDFPFFRFAEVLMMKAECLLRTGQPGAGALVSQVRERAFRDHPEKIMVTDEQLKANSIYQYGYVEKYHIVDPGNQDPVEFGRLYDELGWEFVWEAHRRRDMIRFGLFTKKSWLSHKPKGDYRSVFPIPEVVLTSNPKLTQNPNYLQK</sequence>
<evidence type="ECO:0000313" key="11">
    <source>
        <dbReference type="EMBL" id="KAA5402597.1"/>
    </source>
</evidence>
<reference evidence="14 15" key="2">
    <citation type="journal article" date="2019" name="Nat. Microbiol.">
        <title>Genomic variation and strain-specific functional adaptation in the human gut microbiome during early life.</title>
        <authorList>
            <person name="Vatanen T."/>
            <person name="Plichta D.R."/>
            <person name="Somani J."/>
            <person name="Munch P.C."/>
            <person name="Arthur T.D."/>
            <person name="Hall A.B."/>
            <person name="Rudolf S."/>
            <person name="Oakeley E.J."/>
            <person name="Ke X."/>
            <person name="Young R.A."/>
            <person name="Haiser H.J."/>
            <person name="Kolde R."/>
            <person name="Yassour M."/>
            <person name="Luopajarvi K."/>
            <person name="Siljander H."/>
            <person name="Virtanen S.M."/>
            <person name="Ilonen J."/>
            <person name="Uibo R."/>
            <person name="Tillmann V."/>
            <person name="Mokurov S."/>
            <person name="Dorshakova N."/>
            <person name="Porter J.A."/>
            <person name="McHardy A.C."/>
            <person name="Lahdesmaki H."/>
            <person name="Vlamakis H."/>
            <person name="Huttenhower C."/>
            <person name="Knip M."/>
            <person name="Xavier R.J."/>
        </authorList>
    </citation>
    <scope>NUCLEOTIDE SEQUENCE [LARGE SCALE GENOMIC DNA]</scope>
    <source>
        <strain evidence="14 15">RJX1047</strain>
    </source>
</reference>
<feature type="domain" description="RagB/SusD" evidence="6">
    <location>
        <begin position="320"/>
        <end position="539"/>
    </location>
</feature>
<accession>A0A4R4I5J9</accession>
<evidence type="ECO:0000313" key="9">
    <source>
        <dbReference type="EMBL" id="KAA5386820.1"/>
    </source>
</evidence>
<dbReference type="EMBL" id="BQOB01000001">
    <property type="protein sequence ID" value="GKH81479.1"/>
    <property type="molecule type" value="Genomic_DNA"/>
</dbReference>
<dbReference type="Proteomes" id="UP000500949">
    <property type="component" value="Chromosome"/>
</dbReference>
<dbReference type="Proteomes" id="UP000294527">
    <property type="component" value="Unassembled WGS sequence"/>
</dbReference>
<dbReference type="Proteomes" id="UP000777173">
    <property type="component" value="Unassembled WGS sequence"/>
</dbReference>
<evidence type="ECO:0000256" key="4">
    <source>
        <dbReference type="ARBA" id="ARBA00023136"/>
    </source>
</evidence>